<evidence type="ECO:0000313" key="3">
    <source>
        <dbReference type="Proteomes" id="UP000035704"/>
    </source>
</evidence>
<name>A0A0D8IAH2_9CLOT</name>
<keyword evidence="2" id="KW-0413">Isomerase</keyword>
<dbReference type="PANTHER" id="PTHR47245">
    <property type="entry name" value="PEPTIDYLPROLYL ISOMERASE"/>
    <property type="match status" value="1"/>
</dbReference>
<proteinExistence type="predicted"/>
<organism evidence="2 3">
    <name type="scientific">Clostridium aceticum</name>
    <dbReference type="NCBI Taxonomy" id="84022"/>
    <lineage>
        <taxon>Bacteria</taxon>
        <taxon>Bacillati</taxon>
        <taxon>Bacillota</taxon>
        <taxon>Clostridia</taxon>
        <taxon>Eubacteriales</taxon>
        <taxon>Clostridiaceae</taxon>
        <taxon>Clostridium</taxon>
    </lineage>
</organism>
<dbReference type="InterPro" id="IPR046357">
    <property type="entry name" value="PPIase_dom_sf"/>
</dbReference>
<dbReference type="STRING" id="84022.CACET_c37630"/>
<dbReference type="PATRIC" id="fig|84022.5.peg.1012"/>
<dbReference type="PROSITE" id="PS50198">
    <property type="entry name" value="PPIC_PPIASE_2"/>
    <property type="match status" value="1"/>
</dbReference>
<dbReference type="Proteomes" id="UP000035704">
    <property type="component" value="Chromosome"/>
</dbReference>
<dbReference type="KEGG" id="cace:CACET_c37630"/>
<dbReference type="InterPro" id="IPR023058">
    <property type="entry name" value="PPIase_PpiC_CS"/>
</dbReference>
<keyword evidence="3" id="KW-1185">Reference proteome</keyword>
<dbReference type="GO" id="GO:0003755">
    <property type="term" value="F:peptidyl-prolyl cis-trans isomerase activity"/>
    <property type="evidence" value="ECO:0007669"/>
    <property type="project" value="UniProtKB-EC"/>
</dbReference>
<dbReference type="InterPro" id="IPR000297">
    <property type="entry name" value="PPIase_PpiC"/>
</dbReference>
<dbReference type="InterPro" id="IPR050245">
    <property type="entry name" value="PrsA_foldase"/>
</dbReference>
<dbReference type="PANTHER" id="PTHR47245:SF2">
    <property type="entry name" value="PEPTIDYL-PROLYL CIS-TRANS ISOMERASE HP_0175-RELATED"/>
    <property type="match status" value="1"/>
</dbReference>
<accession>A0A0D8IAH2</accession>
<reference evidence="2 3" key="1">
    <citation type="submission" date="2014-10" db="EMBL/GenBank/DDBJ databases">
        <title>Genome sequence of Clostridium aceticum DSM 1496.</title>
        <authorList>
            <person name="Poehlein A."/>
            <person name="Schiel-Bengelsdorf B."/>
            <person name="Gottschalk G."/>
            <person name="Duerre P."/>
            <person name="Daniel R."/>
        </authorList>
    </citation>
    <scope>NUCLEOTIDE SEQUENCE [LARGE SCALE GENOMIC DNA]</scope>
    <source>
        <strain evidence="2 3">DSM 1496</strain>
    </source>
</reference>
<evidence type="ECO:0000313" key="2">
    <source>
        <dbReference type="EMBL" id="AKL97191.1"/>
    </source>
</evidence>
<dbReference type="InterPro" id="IPR027304">
    <property type="entry name" value="Trigger_fact/SurA_dom_sf"/>
</dbReference>
<protein>
    <submittedName>
        <fullName evidence="2">Foldase protein PrsA</fullName>
        <ecNumber evidence="2">5.2.1.8</ecNumber>
    </submittedName>
</protein>
<dbReference type="AlphaFoldDB" id="A0A0D8IAH2"/>
<dbReference type="SUPFAM" id="SSF109998">
    <property type="entry name" value="Triger factor/SurA peptide-binding domain-like"/>
    <property type="match status" value="1"/>
</dbReference>
<gene>
    <name evidence="2" type="primary">prsA2</name>
    <name evidence="2" type="ORF">CACET_c37630</name>
</gene>
<dbReference type="Gene3D" id="3.10.50.40">
    <property type="match status" value="1"/>
</dbReference>
<dbReference type="EMBL" id="CP009687">
    <property type="protein sequence ID" value="AKL97191.1"/>
    <property type="molecule type" value="Genomic_DNA"/>
</dbReference>
<sequence length="248" mass="28544">MDNTKVLAVVGNREITEGDVQAIIKSLDPQRAVQFHTEEGKQQLLEEIIDHELMYLDAIDSGLTEEEAYQKELKKISENFLKQYAINRLIKDAKVEDEELQNYYEDHKDYFKSPATAKASHILVDSEEKAEEILKEINEGLSFEEAASKYSSCPSKAQGGNLGEFSKGKMVPEFEEAAFNMEKDEISKPVKTQFGYHLIKLFDLKKEDIKPLNEVKDRLTQQLLGQKQQQLYLQKANELRDKYTVTMK</sequence>
<evidence type="ECO:0000259" key="1">
    <source>
        <dbReference type="PROSITE" id="PS50198"/>
    </source>
</evidence>
<dbReference type="OrthoDB" id="14196at2"/>
<feature type="domain" description="PpiC" evidence="1">
    <location>
        <begin position="114"/>
        <end position="203"/>
    </location>
</feature>
<dbReference type="SUPFAM" id="SSF54534">
    <property type="entry name" value="FKBP-like"/>
    <property type="match status" value="1"/>
</dbReference>
<dbReference type="RefSeq" id="WP_044825532.1">
    <property type="nucleotide sequence ID" value="NZ_CP009687.1"/>
</dbReference>
<dbReference type="PROSITE" id="PS01096">
    <property type="entry name" value="PPIC_PPIASE_1"/>
    <property type="match status" value="1"/>
</dbReference>
<dbReference type="Gene3D" id="1.10.8.1040">
    <property type="match status" value="1"/>
</dbReference>
<dbReference type="Pfam" id="PF00639">
    <property type="entry name" value="Rotamase"/>
    <property type="match status" value="1"/>
</dbReference>
<dbReference type="EC" id="5.2.1.8" evidence="2"/>